<dbReference type="WBParaSite" id="EEL_0000684901-mRNA-1">
    <property type="protein sequence ID" value="EEL_0000684901-mRNA-1"/>
    <property type="gene ID" value="EEL_0000684901"/>
</dbReference>
<evidence type="ECO:0000313" key="4">
    <source>
        <dbReference type="WBParaSite" id="EEL_0000684901-mRNA-1"/>
    </source>
</evidence>
<sequence>MDINRLILILCLYQTVRCIYVAKDNDGEAASGRGTKSGGHDNTEENPTSQDIGLKYLDSLVQNIINHVPPVINVRGQRQREEYITDLRDKYASIVDRSTEKIILQEENGKDYSDNDSWRPEDRPFNRTTAWLRHTALRRLFLNTQSKCIQRIFNSTEISVNVERRAGDFYLWAIIPQKGEHS</sequence>
<accession>A0A0R3RXA8</accession>
<protein>
    <submittedName>
        <fullName evidence="4">Astacin domain-containing protein</fullName>
    </submittedName>
</protein>
<name>A0A0R3RXA8_9BILA</name>
<evidence type="ECO:0000256" key="2">
    <source>
        <dbReference type="SAM" id="SignalP"/>
    </source>
</evidence>
<feature type="region of interest" description="Disordered" evidence="1">
    <location>
        <begin position="29"/>
        <end position="49"/>
    </location>
</feature>
<organism evidence="3 4">
    <name type="scientific">Elaeophora elaphi</name>
    <dbReference type="NCBI Taxonomy" id="1147741"/>
    <lineage>
        <taxon>Eukaryota</taxon>
        <taxon>Metazoa</taxon>
        <taxon>Ecdysozoa</taxon>
        <taxon>Nematoda</taxon>
        <taxon>Chromadorea</taxon>
        <taxon>Rhabditida</taxon>
        <taxon>Spirurina</taxon>
        <taxon>Spiruromorpha</taxon>
        <taxon>Filarioidea</taxon>
        <taxon>Onchocercidae</taxon>
        <taxon>Elaeophora</taxon>
    </lineage>
</organism>
<evidence type="ECO:0000256" key="1">
    <source>
        <dbReference type="SAM" id="MobiDB-lite"/>
    </source>
</evidence>
<keyword evidence="2" id="KW-0732">Signal</keyword>
<feature type="signal peptide" evidence="2">
    <location>
        <begin position="1"/>
        <end position="18"/>
    </location>
</feature>
<keyword evidence="3" id="KW-1185">Reference proteome</keyword>
<feature type="chain" id="PRO_5006447858" evidence="2">
    <location>
        <begin position="19"/>
        <end position="182"/>
    </location>
</feature>
<proteinExistence type="predicted"/>
<reference evidence="4" key="1">
    <citation type="submission" date="2017-02" db="UniProtKB">
        <authorList>
            <consortium name="WormBaseParasite"/>
        </authorList>
    </citation>
    <scope>IDENTIFICATION</scope>
</reference>
<dbReference type="AlphaFoldDB" id="A0A0R3RXA8"/>
<dbReference type="Proteomes" id="UP000050640">
    <property type="component" value="Unplaced"/>
</dbReference>
<evidence type="ECO:0000313" key="3">
    <source>
        <dbReference type="Proteomes" id="UP000050640"/>
    </source>
</evidence>